<dbReference type="Gramene" id="OMO73454">
    <property type="protein sequence ID" value="OMO73454"/>
    <property type="gene ID" value="CCACVL1_17248"/>
</dbReference>
<gene>
    <name evidence="2" type="ORF">CCACVL1_17248</name>
</gene>
<name>A0A1R3HT78_COCAP</name>
<keyword evidence="3" id="KW-1185">Reference proteome</keyword>
<evidence type="ECO:0000313" key="2">
    <source>
        <dbReference type="EMBL" id="OMO73454.1"/>
    </source>
</evidence>
<comment type="caution">
    <text evidence="2">The sequence shown here is derived from an EMBL/GenBank/DDBJ whole genome shotgun (WGS) entry which is preliminary data.</text>
</comment>
<dbReference type="AlphaFoldDB" id="A0A1R3HT78"/>
<proteinExistence type="predicted"/>
<feature type="region of interest" description="Disordered" evidence="1">
    <location>
        <begin position="1"/>
        <end position="37"/>
    </location>
</feature>
<reference evidence="2 3" key="1">
    <citation type="submission" date="2013-09" db="EMBL/GenBank/DDBJ databases">
        <title>Corchorus capsularis genome sequencing.</title>
        <authorList>
            <person name="Alam M."/>
            <person name="Haque M.S."/>
            <person name="Islam M.S."/>
            <person name="Emdad E.M."/>
            <person name="Islam M.M."/>
            <person name="Ahmed B."/>
            <person name="Halim A."/>
            <person name="Hossen Q.M.M."/>
            <person name="Hossain M.Z."/>
            <person name="Ahmed R."/>
            <person name="Khan M.M."/>
            <person name="Islam R."/>
            <person name="Rashid M.M."/>
            <person name="Khan S.A."/>
            <person name="Rahman M.S."/>
            <person name="Alam M."/>
        </authorList>
    </citation>
    <scope>NUCLEOTIDE SEQUENCE [LARGE SCALE GENOMIC DNA]</scope>
    <source>
        <strain evidence="3">cv. CVL-1</strain>
        <tissue evidence="2">Whole seedling</tissue>
    </source>
</reference>
<evidence type="ECO:0000313" key="3">
    <source>
        <dbReference type="Proteomes" id="UP000188268"/>
    </source>
</evidence>
<protein>
    <submittedName>
        <fullName evidence="2">Uncharacterized protein</fullName>
    </submittedName>
</protein>
<organism evidence="2 3">
    <name type="scientific">Corchorus capsularis</name>
    <name type="common">Jute</name>
    <dbReference type="NCBI Taxonomy" id="210143"/>
    <lineage>
        <taxon>Eukaryota</taxon>
        <taxon>Viridiplantae</taxon>
        <taxon>Streptophyta</taxon>
        <taxon>Embryophyta</taxon>
        <taxon>Tracheophyta</taxon>
        <taxon>Spermatophyta</taxon>
        <taxon>Magnoliopsida</taxon>
        <taxon>eudicotyledons</taxon>
        <taxon>Gunneridae</taxon>
        <taxon>Pentapetalae</taxon>
        <taxon>rosids</taxon>
        <taxon>malvids</taxon>
        <taxon>Malvales</taxon>
        <taxon>Malvaceae</taxon>
        <taxon>Grewioideae</taxon>
        <taxon>Apeibeae</taxon>
        <taxon>Corchorus</taxon>
    </lineage>
</organism>
<sequence>MGIASSKTHCKPPQTFETRTSIIISDPPNPSMNLSDF</sequence>
<dbReference type="EMBL" id="AWWV01011206">
    <property type="protein sequence ID" value="OMO73454.1"/>
    <property type="molecule type" value="Genomic_DNA"/>
</dbReference>
<evidence type="ECO:0000256" key="1">
    <source>
        <dbReference type="SAM" id="MobiDB-lite"/>
    </source>
</evidence>
<accession>A0A1R3HT78</accession>
<dbReference type="Proteomes" id="UP000188268">
    <property type="component" value="Unassembled WGS sequence"/>
</dbReference>